<proteinExistence type="predicted"/>
<evidence type="ECO:0000313" key="7">
    <source>
        <dbReference type="Proteomes" id="UP000295176"/>
    </source>
</evidence>
<dbReference type="GO" id="GO:0003700">
    <property type="term" value="F:DNA-binding transcription factor activity"/>
    <property type="evidence" value="ECO:0007669"/>
    <property type="project" value="InterPro"/>
</dbReference>
<dbReference type="InterPro" id="IPR046348">
    <property type="entry name" value="SIS_dom_sf"/>
</dbReference>
<accession>A0A4R6SEP8</accession>
<gene>
    <name evidence="6" type="ORF">C7957_1053</name>
</gene>
<evidence type="ECO:0000313" key="6">
    <source>
        <dbReference type="EMBL" id="TDP98204.1"/>
    </source>
</evidence>
<feature type="domain" description="SIS" evidence="5">
    <location>
        <begin position="126"/>
        <end position="266"/>
    </location>
</feature>
<dbReference type="AlphaFoldDB" id="A0A4R6SEP8"/>
<dbReference type="InterPro" id="IPR047640">
    <property type="entry name" value="RpiR-like"/>
</dbReference>
<dbReference type="InterPro" id="IPR000281">
    <property type="entry name" value="HTH_RpiR"/>
</dbReference>
<dbReference type="EMBL" id="SNXX01000005">
    <property type="protein sequence ID" value="TDP98204.1"/>
    <property type="molecule type" value="Genomic_DNA"/>
</dbReference>
<keyword evidence="1" id="KW-0805">Transcription regulation</keyword>
<name>A0A4R6SEP8_9FIRM</name>
<dbReference type="Gene3D" id="3.40.50.10490">
    <property type="entry name" value="Glucose-6-phosphate isomerase like protein, domain 1"/>
    <property type="match status" value="1"/>
</dbReference>
<evidence type="ECO:0000259" key="5">
    <source>
        <dbReference type="PROSITE" id="PS51464"/>
    </source>
</evidence>
<dbReference type="GO" id="GO:0097367">
    <property type="term" value="F:carbohydrate derivative binding"/>
    <property type="evidence" value="ECO:0007669"/>
    <property type="project" value="InterPro"/>
</dbReference>
<evidence type="ECO:0000259" key="4">
    <source>
        <dbReference type="PROSITE" id="PS51071"/>
    </source>
</evidence>
<evidence type="ECO:0000256" key="1">
    <source>
        <dbReference type="ARBA" id="ARBA00023015"/>
    </source>
</evidence>
<comment type="caution">
    <text evidence="6">The sequence shown here is derived from an EMBL/GenBank/DDBJ whole genome shotgun (WGS) entry which is preliminary data.</text>
</comment>
<dbReference type="PROSITE" id="PS51464">
    <property type="entry name" value="SIS"/>
    <property type="match status" value="1"/>
</dbReference>
<dbReference type="RefSeq" id="WP_133529862.1">
    <property type="nucleotide sequence ID" value="NZ_JBQPXQ010000014.1"/>
</dbReference>
<keyword evidence="3" id="KW-0804">Transcription</keyword>
<organism evidence="6 7">
    <name type="scientific">Halanaerobium saccharolyticum</name>
    <dbReference type="NCBI Taxonomy" id="43595"/>
    <lineage>
        <taxon>Bacteria</taxon>
        <taxon>Bacillati</taxon>
        <taxon>Bacillota</taxon>
        <taxon>Clostridia</taxon>
        <taxon>Halanaerobiales</taxon>
        <taxon>Halanaerobiaceae</taxon>
        <taxon>Halanaerobium</taxon>
    </lineage>
</organism>
<dbReference type="GO" id="GO:0003677">
    <property type="term" value="F:DNA binding"/>
    <property type="evidence" value="ECO:0007669"/>
    <property type="project" value="UniProtKB-KW"/>
</dbReference>
<dbReference type="InterPro" id="IPR009057">
    <property type="entry name" value="Homeodomain-like_sf"/>
</dbReference>
<dbReference type="SUPFAM" id="SSF46689">
    <property type="entry name" value="Homeodomain-like"/>
    <property type="match status" value="1"/>
</dbReference>
<dbReference type="SUPFAM" id="SSF53697">
    <property type="entry name" value="SIS domain"/>
    <property type="match status" value="1"/>
</dbReference>
<sequence length="284" mass="31204">MNQKKQNVLPKIRSEYNSLPPSEVKVADYVLQNPEEIIYLSVSELATEVDVSDSTIIRFCKDVGFKGYQEFKLFIAQDLVVTIEDINEDISENDDLETLSKKITFSNKQAIEETMSVLDLDALKAAIDKILNSDKIQFYGVGASGITACDAKYKFLRIGKNVDCYTDAHLQAMSAATLGENDLVVGISHSGSTKDVVDSCRIAREAGATVICITGHNKSPITRVSDIKLLTATKEGPLGSGALRSKIAQLHMLDLIFTGVSLKQKEKTIKFTEKTAKAVIDKLY</sequence>
<evidence type="ECO:0000256" key="3">
    <source>
        <dbReference type="ARBA" id="ARBA00023163"/>
    </source>
</evidence>
<reference evidence="6 7" key="1">
    <citation type="submission" date="2019-03" db="EMBL/GenBank/DDBJ databases">
        <title>Subsurface microbial communities from deep shales in Ohio and West Virginia, USA.</title>
        <authorList>
            <person name="Wrighton K."/>
        </authorList>
    </citation>
    <scope>NUCLEOTIDE SEQUENCE [LARGE SCALE GENOMIC DNA]</scope>
    <source>
        <strain evidence="6 7">MSL 7</strain>
    </source>
</reference>
<dbReference type="GO" id="GO:1901135">
    <property type="term" value="P:carbohydrate derivative metabolic process"/>
    <property type="evidence" value="ECO:0007669"/>
    <property type="project" value="InterPro"/>
</dbReference>
<dbReference type="Pfam" id="PF01380">
    <property type="entry name" value="SIS"/>
    <property type="match status" value="1"/>
</dbReference>
<dbReference type="InterPro" id="IPR001347">
    <property type="entry name" value="SIS_dom"/>
</dbReference>
<keyword evidence="2" id="KW-0238">DNA-binding</keyword>
<dbReference type="Gene3D" id="1.10.10.10">
    <property type="entry name" value="Winged helix-like DNA-binding domain superfamily/Winged helix DNA-binding domain"/>
    <property type="match status" value="1"/>
</dbReference>
<dbReference type="InterPro" id="IPR036388">
    <property type="entry name" value="WH-like_DNA-bd_sf"/>
</dbReference>
<protein>
    <submittedName>
        <fullName evidence="6">RpiR family transcriptional regulator</fullName>
    </submittedName>
</protein>
<dbReference type="CDD" id="cd05013">
    <property type="entry name" value="SIS_RpiR"/>
    <property type="match status" value="1"/>
</dbReference>
<dbReference type="PROSITE" id="PS51071">
    <property type="entry name" value="HTH_RPIR"/>
    <property type="match status" value="1"/>
</dbReference>
<dbReference type="InterPro" id="IPR035472">
    <property type="entry name" value="RpiR-like_SIS"/>
</dbReference>
<feature type="domain" description="HTH rpiR-type" evidence="4">
    <location>
        <begin position="6"/>
        <end position="82"/>
    </location>
</feature>
<dbReference type="PANTHER" id="PTHR30514:SF1">
    <property type="entry name" value="HTH-TYPE TRANSCRIPTIONAL REGULATOR HEXR-RELATED"/>
    <property type="match status" value="1"/>
</dbReference>
<dbReference type="Proteomes" id="UP000295176">
    <property type="component" value="Unassembled WGS sequence"/>
</dbReference>
<evidence type="ECO:0000256" key="2">
    <source>
        <dbReference type="ARBA" id="ARBA00023125"/>
    </source>
</evidence>
<dbReference type="PROSITE" id="PS00356">
    <property type="entry name" value="HTH_LACI_1"/>
    <property type="match status" value="1"/>
</dbReference>
<dbReference type="PANTHER" id="PTHR30514">
    <property type="entry name" value="GLUCOKINASE"/>
    <property type="match status" value="1"/>
</dbReference>
<dbReference type="Pfam" id="PF01418">
    <property type="entry name" value="HTH_6"/>
    <property type="match status" value="1"/>
</dbReference>